<dbReference type="GO" id="GO:0005874">
    <property type="term" value="C:microtubule"/>
    <property type="evidence" value="ECO:0007669"/>
    <property type="project" value="UniProtKB-KW"/>
</dbReference>
<dbReference type="Gene3D" id="3.40.850.10">
    <property type="entry name" value="Kinesin motor domain"/>
    <property type="match status" value="1"/>
</dbReference>
<dbReference type="AlphaFoldDB" id="A0A0D3BAJ2"/>
<dbReference type="STRING" id="109376.A0A0D3BAJ2"/>
<evidence type="ECO:0000259" key="10">
    <source>
        <dbReference type="PROSITE" id="PS50067"/>
    </source>
</evidence>
<keyword evidence="3 7" id="KW-0547">Nucleotide-binding</keyword>
<keyword evidence="12" id="KW-1185">Reference proteome</keyword>
<feature type="region of interest" description="Disordered" evidence="8">
    <location>
        <begin position="722"/>
        <end position="805"/>
    </location>
</feature>
<reference evidence="11 12" key="1">
    <citation type="journal article" date="2014" name="Genome Biol.">
        <title>Transcriptome and methylome profiling reveals relics of genome dominance in the mesopolyploid Brassica oleracea.</title>
        <authorList>
            <person name="Parkin I.A."/>
            <person name="Koh C."/>
            <person name="Tang H."/>
            <person name="Robinson S.J."/>
            <person name="Kagale S."/>
            <person name="Clarke W.E."/>
            <person name="Town C.D."/>
            <person name="Nixon J."/>
            <person name="Krishnakumar V."/>
            <person name="Bidwell S.L."/>
            <person name="Denoeud F."/>
            <person name="Belcram H."/>
            <person name="Links M.G."/>
            <person name="Just J."/>
            <person name="Clarke C."/>
            <person name="Bender T."/>
            <person name="Huebert T."/>
            <person name="Mason A.S."/>
            <person name="Pires J.C."/>
            <person name="Barker G."/>
            <person name="Moore J."/>
            <person name="Walley P.G."/>
            <person name="Manoli S."/>
            <person name="Batley J."/>
            <person name="Edwards D."/>
            <person name="Nelson M.N."/>
            <person name="Wang X."/>
            <person name="Paterson A.H."/>
            <person name="King G."/>
            <person name="Bancroft I."/>
            <person name="Chalhoub B."/>
            <person name="Sharpe A.G."/>
        </authorList>
    </citation>
    <scope>NUCLEOTIDE SEQUENCE</scope>
    <source>
        <strain evidence="11 12">cv. TO1000</strain>
    </source>
</reference>
<evidence type="ECO:0000313" key="11">
    <source>
        <dbReference type="EnsemblPlants" id="Bo3g062550.1"/>
    </source>
</evidence>
<evidence type="ECO:0000259" key="9">
    <source>
        <dbReference type="PROSITE" id="PS50021"/>
    </source>
</evidence>
<dbReference type="EnsemblPlants" id="Bo3g062550.1">
    <property type="protein sequence ID" value="Bo3g062550.1"/>
    <property type="gene ID" value="Bo3g062550"/>
</dbReference>
<dbReference type="GO" id="GO:0007018">
    <property type="term" value="P:microtubule-based movement"/>
    <property type="evidence" value="ECO:0007669"/>
    <property type="project" value="InterPro"/>
</dbReference>
<sequence length="805" mass="89832">MTGLHEFNLASRKAEEAAARRFQVVQWLQSVVGQLGIPNQPSEKEFVSCLRNGMILCNAINKIHPGAVSKVVESYSHLHSFNRDYQPPQAYQYFENVRNFLVALEQLRLPGFEASDLEKDSIESGSVSKVVDCILGLKAYNESKMSNGFYKHIKTPPFQLNATKVNHPLSASKTARNLERNDCTDSESDKLKVITKLLPDHSLNSEENFDENLISLENGSESSKILLHKTKCNHKRLLKTQENELAVLKTLFIETKQDFHEFQVDLQRYLMELGNQMQEMSSAAQGYYKVVEENRKLYNMVQDLKGNIRVFCRVRPIFNSEMNGVIDYIGKDGSLFVLDPSKPQKDARKTFQFNQVFGPTSTQDDVFRETQPLIRSVMDGYNVCIFAYGQTGSGKTYTMSGPPGRSSTQLGINYLALSDLFQICDKRRDMITYEKYVQMVEIYNEQVRDLLSENSSCTRYPFMSPETFNLHIRTCSSEEDDGLSLPDATMHSVNSTMDVLQLMEAGEVNRAVSSTSMNNLSSRSHSIFMVHGRGEDTSGGTISSCLHLVDLAGSERVDKSEVTGDRLKEAQYINKSLSCLGDVISALAQKNSHIPYRNSKLTLLLQDALGGQAKTLMIAHLSPEEDSFGETISTLKFAQRVSSVELGAAYAHKETKTDETSKGDPTMEVHQLKNPLSPVNGGTSIPHFQLMQTPVKAEVDCRTSGKGSHIRKSLRTIGKLINGSEKRKENVPENPRSPLGVSNHFSGVKSPHTSNAKTLRRQSLTGQERSSIRVDPVENGIKGARNAKTPPPPERSSSKIGDKRA</sequence>
<dbReference type="PROSITE" id="PS50067">
    <property type="entry name" value="KINESIN_MOTOR_2"/>
    <property type="match status" value="1"/>
</dbReference>
<feature type="domain" description="Kinesin motor" evidence="10">
    <location>
        <begin position="307"/>
        <end position="644"/>
    </location>
</feature>
<accession>A0A0D3BAJ2</accession>
<dbReference type="InterPro" id="IPR001715">
    <property type="entry name" value="CH_dom"/>
</dbReference>
<dbReference type="Proteomes" id="UP000032141">
    <property type="component" value="Chromosome C3"/>
</dbReference>
<dbReference type="GO" id="GO:0008017">
    <property type="term" value="F:microtubule binding"/>
    <property type="evidence" value="ECO:0007669"/>
    <property type="project" value="InterPro"/>
</dbReference>
<dbReference type="SUPFAM" id="SSF47576">
    <property type="entry name" value="Calponin-homology domain, CH-domain"/>
    <property type="match status" value="1"/>
</dbReference>
<dbReference type="Pfam" id="PF00225">
    <property type="entry name" value="Kinesin"/>
    <property type="match status" value="1"/>
</dbReference>
<dbReference type="CDD" id="cd21203">
    <property type="entry name" value="CH_AtKIN14-like"/>
    <property type="match status" value="1"/>
</dbReference>
<evidence type="ECO:0000256" key="1">
    <source>
        <dbReference type="ARBA" id="ARBA00010899"/>
    </source>
</evidence>
<evidence type="ECO:0000256" key="6">
    <source>
        <dbReference type="ARBA" id="ARBA00023175"/>
    </source>
</evidence>
<dbReference type="PANTHER" id="PTHR47972">
    <property type="entry name" value="KINESIN-LIKE PROTEIN KLP-3"/>
    <property type="match status" value="1"/>
</dbReference>
<evidence type="ECO:0000256" key="2">
    <source>
        <dbReference type="ARBA" id="ARBA00022701"/>
    </source>
</evidence>
<dbReference type="InterPro" id="IPR001752">
    <property type="entry name" value="Kinesin_motor_dom"/>
</dbReference>
<evidence type="ECO:0000256" key="3">
    <source>
        <dbReference type="ARBA" id="ARBA00022741"/>
    </source>
</evidence>
<dbReference type="HOGENOM" id="CLU_001485_8_1_1"/>
<dbReference type="Pfam" id="PF00307">
    <property type="entry name" value="CH"/>
    <property type="match status" value="1"/>
</dbReference>
<dbReference type="Gene3D" id="1.10.418.10">
    <property type="entry name" value="Calponin-like domain"/>
    <property type="match status" value="1"/>
</dbReference>
<dbReference type="SMART" id="SM00129">
    <property type="entry name" value="KISc"/>
    <property type="match status" value="1"/>
</dbReference>
<evidence type="ECO:0008006" key="13">
    <source>
        <dbReference type="Google" id="ProtNLM"/>
    </source>
</evidence>
<keyword evidence="4 7" id="KW-0067">ATP-binding</keyword>
<proteinExistence type="inferred from homology"/>
<dbReference type="SMART" id="SM00033">
    <property type="entry name" value="CH"/>
    <property type="match status" value="1"/>
</dbReference>
<evidence type="ECO:0000313" key="12">
    <source>
        <dbReference type="Proteomes" id="UP000032141"/>
    </source>
</evidence>
<dbReference type="Gramene" id="Bo3g062550.1">
    <property type="protein sequence ID" value="Bo3g062550.1"/>
    <property type="gene ID" value="Bo3g062550"/>
</dbReference>
<dbReference type="SUPFAM" id="SSF52540">
    <property type="entry name" value="P-loop containing nucleoside triphosphate hydrolases"/>
    <property type="match status" value="1"/>
</dbReference>
<dbReference type="GO" id="GO:0003777">
    <property type="term" value="F:microtubule motor activity"/>
    <property type="evidence" value="ECO:0007669"/>
    <property type="project" value="InterPro"/>
</dbReference>
<feature type="domain" description="Calponin-homology (CH)" evidence="9">
    <location>
        <begin position="18"/>
        <end position="142"/>
    </location>
</feature>
<evidence type="ECO:0000256" key="8">
    <source>
        <dbReference type="SAM" id="MobiDB-lite"/>
    </source>
</evidence>
<keyword evidence="5" id="KW-0175">Coiled coil</keyword>
<name>A0A0D3BAJ2_BRAOL</name>
<keyword evidence="6 7" id="KW-0505">Motor protein</keyword>
<reference evidence="11" key="2">
    <citation type="submission" date="2015-03" db="UniProtKB">
        <authorList>
            <consortium name="EnsemblPlants"/>
        </authorList>
    </citation>
    <scope>IDENTIFICATION</scope>
</reference>
<dbReference type="FunFam" id="3.40.850.10:FF:000103">
    <property type="entry name" value="Kinesin-like protein KIN-14A"/>
    <property type="match status" value="1"/>
</dbReference>
<evidence type="ECO:0000256" key="7">
    <source>
        <dbReference type="PROSITE-ProRule" id="PRU00283"/>
    </source>
</evidence>
<dbReference type="InterPro" id="IPR036872">
    <property type="entry name" value="CH_dom_sf"/>
</dbReference>
<protein>
    <recommendedName>
        <fullName evidence="13">Kinesin motor domain-containing protein</fullName>
    </recommendedName>
</protein>
<evidence type="ECO:0000256" key="4">
    <source>
        <dbReference type="ARBA" id="ARBA00022840"/>
    </source>
</evidence>
<feature type="compositionally biased region" description="Basic and acidic residues" evidence="8">
    <location>
        <begin position="796"/>
        <end position="805"/>
    </location>
</feature>
<dbReference type="PRINTS" id="PR00380">
    <property type="entry name" value="KINESINHEAVY"/>
</dbReference>
<dbReference type="InterPro" id="IPR036961">
    <property type="entry name" value="Kinesin_motor_dom_sf"/>
</dbReference>
<dbReference type="FunFam" id="1.10.418.10:FF:000073">
    <property type="entry name" value="Kinesin-like protein KIN-14L"/>
    <property type="match status" value="1"/>
</dbReference>
<dbReference type="GO" id="GO:0005524">
    <property type="term" value="F:ATP binding"/>
    <property type="evidence" value="ECO:0007669"/>
    <property type="project" value="UniProtKB-UniRule"/>
</dbReference>
<organism evidence="11 12">
    <name type="scientific">Brassica oleracea var. oleracea</name>
    <dbReference type="NCBI Taxonomy" id="109376"/>
    <lineage>
        <taxon>Eukaryota</taxon>
        <taxon>Viridiplantae</taxon>
        <taxon>Streptophyta</taxon>
        <taxon>Embryophyta</taxon>
        <taxon>Tracheophyta</taxon>
        <taxon>Spermatophyta</taxon>
        <taxon>Magnoliopsida</taxon>
        <taxon>eudicotyledons</taxon>
        <taxon>Gunneridae</taxon>
        <taxon>Pentapetalae</taxon>
        <taxon>rosids</taxon>
        <taxon>malvids</taxon>
        <taxon>Brassicales</taxon>
        <taxon>Brassicaceae</taxon>
        <taxon>Brassiceae</taxon>
        <taxon>Brassica</taxon>
    </lineage>
</organism>
<dbReference type="InterPro" id="IPR027417">
    <property type="entry name" value="P-loop_NTPase"/>
</dbReference>
<evidence type="ECO:0000256" key="5">
    <source>
        <dbReference type="ARBA" id="ARBA00023054"/>
    </source>
</evidence>
<dbReference type="eggNOG" id="KOG0239">
    <property type="taxonomic scope" value="Eukaryota"/>
</dbReference>
<comment type="similarity">
    <text evidence="1">Belongs to the TRAFAC class myosin-kinesin ATPase superfamily. Kinesin family. KIN-14 subfamily.</text>
</comment>
<keyword evidence="2" id="KW-0493">Microtubule</keyword>
<dbReference type="InterPro" id="IPR027640">
    <property type="entry name" value="Kinesin-like_fam"/>
</dbReference>
<dbReference type="PROSITE" id="PS50021">
    <property type="entry name" value="CH"/>
    <property type="match status" value="1"/>
</dbReference>
<feature type="binding site" evidence="7">
    <location>
        <begin position="389"/>
        <end position="396"/>
    </location>
    <ligand>
        <name>ATP</name>
        <dbReference type="ChEBI" id="CHEBI:30616"/>
    </ligand>
</feature>
<feature type="compositionally biased region" description="Polar residues" evidence="8">
    <location>
        <begin position="751"/>
        <end position="769"/>
    </location>
</feature>
<dbReference type="PANTHER" id="PTHR47972:SF4">
    <property type="entry name" value="KINESIN-LIKE PROTEIN KIN-14L"/>
    <property type="match status" value="1"/>
</dbReference>